<reference evidence="19 20" key="1">
    <citation type="journal article" date="2011" name="Stand. Genomic Sci.">
        <title>Complete genome sequence of Mycobacterium sp. strain (Spyr1) and reclassification to Mycobacterium gilvum Spyr1.</title>
        <authorList>
            <person name="Kallimanis A."/>
            <person name="Karabika E."/>
            <person name="Mavromatis K."/>
            <person name="Lapidus A."/>
            <person name="Labutti K.M."/>
            <person name="Liolios K."/>
            <person name="Ivanova N."/>
            <person name="Goodwin L."/>
            <person name="Woyke T."/>
            <person name="Velentzas A.D."/>
            <person name="Perisynakis A."/>
            <person name="Ouzounis C.C."/>
            <person name="Kyrpides N.C."/>
            <person name="Koukkou A.I."/>
            <person name="Drainas C."/>
        </authorList>
    </citation>
    <scope>NUCLEOTIDE SEQUENCE [LARGE SCALE GENOMIC DNA]</scope>
    <source>
        <strain evidence="20">DSM 45189 / LMG 24558 / Spyr1</strain>
    </source>
</reference>
<evidence type="ECO:0000256" key="18">
    <source>
        <dbReference type="RuleBase" id="RU000461"/>
    </source>
</evidence>
<dbReference type="GO" id="GO:0008395">
    <property type="term" value="F:steroid hydroxylase activity"/>
    <property type="evidence" value="ECO:0007669"/>
    <property type="project" value="TreeGrafter"/>
</dbReference>
<keyword evidence="10" id="KW-0443">Lipid metabolism</keyword>
<keyword evidence="9 18" id="KW-0503">Monooxygenase</keyword>
<keyword evidence="8 18" id="KW-0408">Iron</keyword>
<sequence>MVSVQIRYDPFDASILNDPYPTYRLLRDAAPVYRAEESHTWVLSRHADVQAAALDHGTYSSVDGIFPTPPGSDFIGSFLPMMIVMDPPRHDQLRALVSRAFTPRRVAGLQGAITQMAAELFERLDEGSGSADFVTDFAAILPAAVIADLLGVPATDRDQFRLWSSQLVQVDVNHGQTTDALTAAAAAIYAYFTDFLADRRKNPREDLMSALANATVDGIGLTDEEVLGFCALLLVAGYETTTNLLGNSAVVLAQHRQTRRRLAADRTLLGPAVEELLRYDSPAQGLSRTLTRDVTLHDTTMRQGEKVLLLFGSANRDERAFPDPDVFDIERTSEHQVAFGRGIHFCLGAALARMEARIALDALLDRVPDWEVDLESARRLRSGPIRGYTSLPITWTTPV</sequence>
<evidence type="ECO:0000313" key="19">
    <source>
        <dbReference type="EMBL" id="ADT98072.1"/>
    </source>
</evidence>
<comment type="cofactor">
    <cofactor evidence="1">
        <name>heme</name>
        <dbReference type="ChEBI" id="CHEBI:30413"/>
    </cofactor>
</comment>
<dbReference type="Gene3D" id="1.10.630.10">
    <property type="entry name" value="Cytochrome P450"/>
    <property type="match status" value="1"/>
</dbReference>
<keyword evidence="4 18" id="KW-0349">Heme</keyword>
<keyword evidence="3" id="KW-0153">Cholesterol metabolism</keyword>
<keyword evidence="6" id="KW-0442">Lipid degradation</keyword>
<evidence type="ECO:0000256" key="8">
    <source>
        <dbReference type="ARBA" id="ARBA00023004"/>
    </source>
</evidence>
<name>E6TJY3_MYCSR</name>
<comment type="similarity">
    <text evidence="2 18">Belongs to the cytochrome P450 family.</text>
</comment>
<dbReference type="RefSeq" id="WP_013470995.1">
    <property type="nucleotide sequence ID" value="NC_014814.1"/>
</dbReference>
<evidence type="ECO:0000256" key="10">
    <source>
        <dbReference type="ARBA" id="ARBA00023098"/>
    </source>
</evidence>
<dbReference type="PRINTS" id="PR00385">
    <property type="entry name" value="P450"/>
</dbReference>
<dbReference type="InterPro" id="IPR001128">
    <property type="entry name" value="Cyt_P450"/>
</dbReference>
<evidence type="ECO:0000256" key="3">
    <source>
        <dbReference type="ARBA" id="ARBA00022548"/>
    </source>
</evidence>
<dbReference type="Proteomes" id="UP000008916">
    <property type="component" value="Chromosome"/>
</dbReference>
<dbReference type="HOGENOM" id="CLU_033716_0_2_11"/>
<evidence type="ECO:0000256" key="4">
    <source>
        <dbReference type="ARBA" id="ARBA00022617"/>
    </source>
</evidence>
<keyword evidence="7 18" id="KW-0560">Oxidoreductase</keyword>
<keyword evidence="12" id="KW-0753">Steroid metabolism</keyword>
<evidence type="ECO:0000256" key="13">
    <source>
        <dbReference type="ARBA" id="ARBA00049645"/>
    </source>
</evidence>
<evidence type="ECO:0000256" key="12">
    <source>
        <dbReference type="ARBA" id="ARBA00023221"/>
    </source>
</evidence>
<evidence type="ECO:0000256" key="11">
    <source>
        <dbReference type="ARBA" id="ARBA00023166"/>
    </source>
</evidence>
<keyword evidence="20" id="KW-1185">Reference proteome</keyword>
<keyword evidence="5 18" id="KW-0479">Metal-binding</keyword>
<evidence type="ECO:0000256" key="5">
    <source>
        <dbReference type="ARBA" id="ARBA00022723"/>
    </source>
</evidence>
<evidence type="ECO:0000256" key="15">
    <source>
        <dbReference type="ARBA" id="ARBA00079588"/>
    </source>
</evidence>
<dbReference type="GO" id="GO:0020037">
    <property type="term" value="F:heme binding"/>
    <property type="evidence" value="ECO:0007669"/>
    <property type="project" value="InterPro"/>
</dbReference>
<evidence type="ECO:0000256" key="17">
    <source>
        <dbReference type="ARBA" id="ARBA00083909"/>
    </source>
</evidence>
<evidence type="ECO:0000256" key="14">
    <source>
        <dbReference type="ARBA" id="ARBA00070775"/>
    </source>
</evidence>
<evidence type="ECO:0000256" key="7">
    <source>
        <dbReference type="ARBA" id="ARBA00023002"/>
    </source>
</evidence>
<dbReference type="SUPFAM" id="SSF48264">
    <property type="entry name" value="Cytochrome P450"/>
    <property type="match status" value="1"/>
</dbReference>
<dbReference type="PRINTS" id="PR00359">
    <property type="entry name" value="BP450"/>
</dbReference>
<dbReference type="GO" id="GO:0005506">
    <property type="term" value="F:iron ion binding"/>
    <property type="evidence" value="ECO:0007669"/>
    <property type="project" value="InterPro"/>
</dbReference>
<accession>E6TJY3</accession>
<dbReference type="InterPro" id="IPR002397">
    <property type="entry name" value="Cyt_P450_B"/>
</dbReference>
<evidence type="ECO:0000256" key="2">
    <source>
        <dbReference type="ARBA" id="ARBA00010617"/>
    </source>
</evidence>
<dbReference type="InterPro" id="IPR017972">
    <property type="entry name" value="Cyt_P450_CS"/>
</dbReference>
<dbReference type="PANTHER" id="PTHR46696:SF4">
    <property type="entry name" value="BIOTIN BIOSYNTHESIS CYTOCHROME P450"/>
    <property type="match status" value="1"/>
</dbReference>
<dbReference type="FunFam" id="1.10.630.10:FF:000018">
    <property type="entry name" value="Cytochrome P450 monooxygenase"/>
    <property type="match status" value="1"/>
</dbReference>
<dbReference type="PANTHER" id="PTHR46696">
    <property type="entry name" value="P450, PUTATIVE (EUROFUNG)-RELATED"/>
    <property type="match status" value="1"/>
</dbReference>
<dbReference type="GO" id="GO:0006707">
    <property type="term" value="P:cholesterol catabolic process"/>
    <property type="evidence" value="ECO:0007669"/>
    <property type="project" value="TreeGrafter"/>
</dbReference>
<organism evidence="19 20">
    <name type="scientific">Mycolicibacterium gilvum (strain DSM 45189 / LMG 24558 / Spyr1)</name>
    <name type="common">Mycobacterium gilvum</name>
    <dbReference type="NCBI Taxonomy" id="278137"/>
    <lineage>
        <taxon>Bacteria</taxon>
        <taxon>Bacillati</taxon>
        <taxon>Actinomycetota</taxon>
        <taxon>Actinomycetes</taxon>
        <taxon>Mycobacteriales</taxon>
        <taxon>Mycobacteriaceae</taxon>
        <taxon>Mycolicibacterium</taxon>
    </lineage>
</organism>
<evidence type="ECO:0000256" key="6">
    <source>
        <dbReference type="ARBA" id="ARBA00022963"/>
    </source>
</evidence>
<evidence type="ECO:0000256" key="16">
    <source>
        <dbReference type="ARBA" id="ARBA00082981"/>
    </source>
</evidence>
<gene>
    <name evidence="19" type="ordered locus">Mspyr1_13970</name>
</gene>
<proteinExistence type="inferred from homology"/>
<evidence type="ECO:0000256" key="1">
    <source>
        <dbReference type="ARBA" id="ARBA00001971"/>
    </source>
</evidence>
<dbReference type="PROSITE" id="PS00086">
    <property type="entry name" value="CYTOCHROME_P450"/>
    <property type="match status" value="1"/>
</dbReference>
<dbReference type="AlphaFoldDB" id="E6TJY3"/>
<comment type="pathway">
    <text evidence="13">Steroid metabolism; cholesterol degradation.</text>
</comment>
<dbReference type="Pfam" id="PF00067">
    <property type="entry name" value="p450"/>
    <property type="match status" value="1"/>
</dbReference>
<dbReference type="KEGG" id="msp:Mspyr1_13970"/>
<dbReference type="EMBL" id="CP002385">
    <property type="protein sequence ID" value="ADT98072.1"/>
    <property type="molecule type" value="Genomic_DNA"/>
</dbReference>
<dbReference type="InterPro" id="IPR036396">
    <property type="entry name" value="Cyt_P450_sf"/>
</dbReference>
<evidence type="ECO:0000313" key="20">
    <source>
        <dbReference type="Proteomes" id="UP000008916"/>
    </source>
</evidence>
<evidence type="ECO:0000256" key="9">
    <source>
        <dbReference type="ARBA" id="ARBA00023033"/>
    </source>
</evidence>
<dbReference type="GO" id="GO:0036199">
    <property type="term" value="F:cholest-4-en-3-one 26-monooxygenase activity"/>
    <property type="evidence" value="ECO:0007669"/>
    <property type="project" value="TreeGrafter"/>
</dbReference>
<keyword evidence="11" id="KW-1207">Sterol metabolism</keyword>
<dbReference type="CDD" id="cd11078">
    <property type="entry name" value="CYP130-like"/>
    <property type="match status" value="1"/>
</dbReference>
<protein>
    <recommendedName>
        <fullName evidence="14">Steroid C26-monooxygenase</fullName>
    </recommendedName>
    <alternativeName>
        <fullName evidence="15">Cholest-4-en-3-one C26-monooxygenase</fullName>
    </alternativeName>
    <alternativeName>
        <fullName evidence="17">Cholesterol C26-monooxygenase</fullName>
    </alternativeName>
    <alternativeName>
        <fullName evidence="16">Steroid C27-monooxygenase</fullName>
    </alternativeName>
</protein>